<dbReference type="Pfam" id="PF04961">
    <property type="entry name" value="FTCD_C"/>
    <property type="match status" value="1"/>
</dbReference>
<proteinExistence type="predicted"/>
<comment type="caution">
    <text evidence="2">The sequence shown here is derived from an EMBL/GenBank/DDBJ whole genome shotgun (WGS) entry which is preliminary data.</text>
</comment>
<dbReference type="GO" id="GO:0016787">
    <property type="term" value="F:hydrolase activity"/>
    <property type="evidence" value="ECO:0007669"/>
    <property type="project" value="UniProtKB-KW"/>
</dbReference>
<name>A0A7Y2L4Z8_9THEO</name>
<evidence type="ECO:0000313" key="3">
    <source>
        <dbReference type="Proteomes" id="UP000529861"/>
    </source>
</evidence>
<dbReference type="InterPro" id="IPR007044">
    <property type="entry name" value="Cyclodeamin/CycHdrlase"/>
</dbReference>
<dbReference type="AlphaFoldDB" id="A0A7Y2L4Z8"/>
<feature type="domain" description="Cyclodeaminase/cyclohydrolase" evidence="1">
    <location>
        <begin position="8"/>
        <end position="187"/>
    </location>
</feature>
<dbReference type="InterPro" id="IPR036178">
    <property type="entry name" value="Formintransfe-cycloase-like_sf"/>
</dbReference>
<evidence type="ECO:0000259" key="1">
    <source>
        <dbReference type="Pfam" id="PF04961"/>
    </source>
</evidence>
<reference evidence="2 3" key="1">
    <citation type="submission" date="2020-04" db="EMBL/GenBank/DDBJ databases">
        <title>Draft genome sequence of Caldanaerobacter sunterraneus. strain 1523vc isolated from Griffin hot spring, Kamchatka, Russia.</title>
        <authorList>
            <person name="Toshchakov S.V."/>
            <person name="Podosokorskaya O.A."/>
            <person name="Kublanov I.V."/>
            <person name="Korzhenkov A."/>
            <person name="Patrushev M.V."/>
        </authorList>
    </citation>
    <scope>NUCLEOTIDE SEQUENCE [LARGE SCALE GENOMIC DNA]</scope>
    <source>
        <strain evidence="2 3">1523vc</strain>
    </source>
</reference>
<protein>
    <submittedName>
        <fullName evidence="2">Cyclodeaminase/cyclohydrolase family protein</fullName>
    </submittedName>
</protein>
<dbReference type="EMBL" id="JABEQB010000003">
    <property type="protein sequence ID" value="NNG65908.1"/>
    <property type="molecule type" value="Genomic_DNA"/>
</dbReference>
<sequence length="209" mass="22924">MQLSEYKVKDFVEELSSNSPAPGGGSASALLGAIGTALVSMVANLTSGKEKFKEKEPILREILEEAEKIKNTLISLIDEDTNAYNEVSKVFKMPKNTEEEKRIRAEALEEALKKATLVPFSIMEQALKGIKLHYKALGNTTKSAISDLGVGVLSLETALYGGWLNVKINLNSIKDKDFTTSIEEKAKKILDEGSKIADEVYKEVEKELA</sequence>
<evidence type="ECO:0000313" key="2">
    <source>
        <dbReference type="EMBL" id="NNG65908.1"/>
    </source>
</evidence>
<dbReference type="RefSeq" id="WP_170270013.1">
    <property type="nucleotide sequence ID" value="NZ_JABEQB010000003.1"/>
</dbReference>
<dbReference type="SUPFAM" id="SSF101262">
    <property type="entry name" value="Methenyltetrahydrofolate cyclohydrolase-like"/>
    <property type="match status" value="1"/>
</dbReference>
<accession>A0A7Y2L4Z8</accession>
<dbReference type="Proteomes" id="UP000529861">
    <property type="component" value="Unassembled WGS sequence"/>
</dbReference>
<keyword evidence="2" id="KW-0378">Hydrolase</keyword>
<dbReference type="Gene3D" id="1.20.120.680">
    <property type="entry name" value="Formiminotetrahydrofolate cyclodeaminase monomer, up-and-down helical bundle"/>
    <property type="match status" value="1"/>
</dbReference>
<organism evidence="2 3">
    <name type="scientific">Caldanaerobacter subterraneus</name>
    <dbReference type="NCBI Taxonomy" id="911092"/>
    <lineage>
        <taxon>Bacteria</taxon>
        <taxon>Bacillati</taxon>
        <taxon>Bacillota</taxon>
        <taxon>Clostridia</taxon>
        <taxon>Thermoanaerobacterales</taxon>
        <taxon>Thermoanaerobacteraceae</taxon>
        <taxon>Caldanaerobacter</taxon>
    </lineage>
</organism>
<gene>
    <name evidence="2" type="ORF">HKI81_01430</name>
</gene>